<dbReference type="RefSeq" id="WP_121160579.1">
    <property type="nucleotide sequence ID" value="NZ_RBKT01000001.1"/>
</dbReference>
<evidence type="ECO:0000313" key="3">
    <source>
        <dbReference type="Proteomes" id="UP000277671"/>
    </source>
</evidence>
<feature type="domain" description="DUF4037" evidence="1">
    <location>
        <begin position="139"/>
        <end position="238"/>
    </location>
</feature>
<sequence>MDFVPGLVLCRRFHEEVVGPAIRRDFPDLRYAAARLDTGSELFGLDTPRSIDHDWGARVQVFVGPGDADRAAEIGATVGAALPPFFLGYPTRFAGGPEARLGVLAVGGERHGVQVLVLDEWLSYALGFDPRSGVTVADWMAVPTQRLAEVTAGAVFHDELDGALGRVRAALAWYPDDVWRYVLAAQWTRVAQEEHFVGRCMEVGDELGSLVVVGRLARDLMRLCLLLRRCYPPYGKWLGSRFAQLPGVAPIADALRTALGAGAVTGWPEREAGLARALEKVADWTNETGLAEPLETGVRRFHDRPFLVLDAGRFAAALRAAVTDPVLRARPLVGAVDQFVDNTDVLGDAGRSRAVTRGIHPM</sequence>
<comment type="caution">
    <text evidence="2">The sequence shown here is derived from an EMBL/GenBank/DDBJ whole genome shotgun (WGS) entry which is preliminary data.</text>
</comment>
<evidence type="ECO:0000313" key="2">
    <source>
        <dbReference type="EMBL" id="RKR92615.1"/>
    </source>
</evidence>
<dbReference type="InterPro" id="IPR025117">
    <property type="entry name" value="DUF4037"/>
</dbReference>
<dbReference type="AlphaFoldDB" id="A0A495JVP7"/>
<reference evidence="2 3" key="1">
    <citation type="submission" date="2018-10" db="EMBL/GenBank/DDBJ databases">
        <title>Sequencing the genomes of 1000 actinobacteria strains.</title>
        <authorList>
            <person name="Klenk H.-P."/>
        </authorList>
    </citation>
    <scope>NUCLEOTIDE SEQUENCE [LARGE SCALE GENOMIC DNA]</scope>
    <source>
        <strain evidence="2 3">DSM 45175</strain>
    </source>
</reference>
<dbReference type="EMBL" id="RBKT01000001">
    <property type="protein sequence ID" value="RKR92615.1"/>
    <property type="molecule type" value="Genomic_DNA"/>
</dbReference>
<dbReference type="Pfam" id="PF13228">
    <property type="entry name" value="DUF4037"/>
    <property type="match status" value="1"/>
</dbReference>
<dbReference type="OrthoDB" id="3030at2"/>
<dbReference type="Proteomes" id="UP000277671">
    <property type="component" value="Unassembled WGS sequence"/>
</dbReference>
<proteinExistence type="predicted"/>
<name>A0A495JVP7_9ACTN</name>
<organism evidence="2 3">
    <name type="scientific">Micromonospora pisi</name>
    <dbReference type="NCBI Taxonomy" id="589240"/>
    <lineage>
        <taxon>Bacteria</taxon>
        <taxon>Bacillati</taxon>
        <taxon>Actinomycetota</taxon>
        <taxon>Actinomycetes</taxon>
        <taxon>Micromonosporales</taxon>
        <taxon>Micromonosporaceae</taxon>
        <taxon>Micromonospora</taxon>
    </lineage>
</organism>
<keyword evidence="3" id="KW-1185">Reference proteome</keyword>
<protein>
    <submittedName>
        <fullName evidence="2">Uncharacterized protein DUF4037</fullName>
    </submittedName>
</protein>
<accession>A0A495JVP7</accession>
<evidence type="ECO:0000259" key="1">
    <source>
        <dbReference type="Pfam" id="PF13228"/>
    </source>
</evidence>
<gene>
    <name evidence="2" type="ORF">BDK92_7057</name>
</gene>